<accession>A0A2P7MSG4</accession>
<dbReference type="Proteomes" id="UP000243002">
    <property type="component" value="Unassembled WGS sequence"/>
</dbReference>
<keyword evidence="2" id="KW-0812">Transmembrane</keyword>
<keyword evidence="4" id="KW-1185">Reference proteome</keyword>
<dbReference type="EMBL" id="PXXO01000015">
    <property type="protein sequence ID" value="PSJ04141.1"/>
    <property type="molecule type" value="Genomic_DNA"/>
</dbReference>
<feature type="coiled-coil region" evidence="1">
    <location>
        <begin position="14"/>
        <end position="77"/>
    </location>
</feature>
<evidence type="ECO:0000256" key="1">
    <source>
        <dbReference type="SAM" id="Coils"/>
    </source>
</evidence>
<evidence type="ECO:0000313" key="4">
    <source>
        <dbReference type="Proteomes" id="UP000243002"/>
    </source>
</evidence>
<organism evidence="3 4">
    <name type="scientific">Cyanobium usitatum str. Tous</name>
    <dbReference type="NCBI Taxonomy" id="2116684"/>
    <lineage>
        <taxon>Bacteria</taxon>
        <taxon>Bacillati</taxon>
        <taxon>Cyanobacteriota</taxon>
        <taxon>Cyanophyceae</taxon>
        <taxon>Synechococcales</taxon>
        <taxon>Prochlorococcaceae</taxon>
        <taxon>Cyanobium</taxon>
    </lineage>
</organism>
<evidence type="ECO:0000256" key="2">
    <source>
        <dbReference type="SAM" id="Phobius"/>
    </source>
</evidence>
<evidence type="ECO:0000313" key="3">
    <source>
        <dbReference type="EMBL" id="PSJ04141.1"/>
    </source>
</evidence>
<keyword evidence="2" id="KW-1133">Transmembrane helix</keyword>
<feature type="transmembrane region" description="Helical" evidence="2">
    <location>
        <begin position="141"/>
        <end position="161"/>
    </location>
</feature>
<evidence type="ECO:0008006" key="5">
    <source>
        <dbReference type="Google" id="ProtNLM"/>
    </source>
</evidence>
<comment type="caution">
    <text evidence="3">The sequence shown here is derived from an EMBL/GenBank/DDBJ whole genome shotgun (WGS) entry which is preliminary data.</text>
</comment>
<proteinExistence type="predicted"/>
<dbReference type="AlphaFoldDB" id="A0A2P7MSG4"/>
<reference evidence="3 4" key="1">
    <citation type="journal article" date="2018" name="Environ. Microbiol.">
        <title>Ecological and genomic features of two widespread freshwater picocyanobacteria.</title>
        <authorList>
            <person name="Cabello-Yeves P.J."/>
            <person name="Picazo A."/>
            <person name="Camacho A."/>
            <person name="Callieri C."/>
            <person name="Rosselli R."/>
            <person name="Roda-Garcia J.J."/>
            <person name="Coutinho F.H."/>
            <person name="Rodriguez-Valera F."/>
        </authorList>
    </citation>
    <scope>NUCLEOTIDE SEQUENCE [LARGE SCALE GENOMIC DNA]</scope>
    <source>
        <strain evidence="3 4">Tous</strain>
    </source>
</reference>
<name>A0A2P7MSG4_9CYAN</name>
<keyword evidence="1" id="KW-0175">Coiled coil</keyword>
<gene>
    <name evidence="3" type="ORF">C7K55_11550</name>
</gene>
<keyword evidence="2" id="KW-0472">Membrane</keyword>
<sequence length="264" mass="28932">MDSQNQNFGDILPLEDLERQVAEAQAELEQYQGLLNELPGIYEDKYRQKVRSVAEDLRHLLDERKALQEQLSRSLVQTRAPEALPPAAANSPRAAHKVPNWWPNVRWSRFRAPASASPSFRLPSLSGLEFRFSMPKGRQRGVALGAGLLLALLVLGLPQLLSRRSVPAAGGSPTSAGVQRSSVAISLDLRVEARGGQSWVQVERLGGGIVYDAILESGQNKKLPLGSGLKIRSGRPDLLYVGVGMLPAVRLGAVDDLDWFEFRP</sequence>
<protein>
    <recommendedName>
        <fullName evidence="5">DUF4115 domain-containing protein</fullName>
    </recommendedName>
</protein>